<keyword evidence="3" id="KW-1185">Reference proteome</keyword>
<keyword evidence="1" id="KW-0472">Membrane</keyword>
<keyword evidence="1" id="KW-0812">Transmembrane</keyword>
<comment type="caution">
    <text evidence="2">The sequence shown here is derived from an EMBL/GenBank/DDBJ whole genome shotgun (WGS) entry which is preliminary data.</text>
</comment>
<protein>
    <submittedName>
        <fullName evidence="2">Uncharacterized protein</fullName>
    </submittedName>
</protein>
<accession>A0A4S2LWR6</accession>
<evidence type="ECO:0000313" key="2">
    <source>
        <dbReference type="EMBL" id="TGZ68313.1"/>
    </source>
</evidence>
<reference evidence="2 3" key="1">
    <citation type="journal article" date="2019" name="BMC Genomics">
        <title>New insights from Opisthorchis felineus genome: update on genomics of the epidemiologically important liver flukes.</title>
        <authorList>
            <person name="Ershov N.I."/>
            <person name="Mordvinov V.A."/>
            <person name="Prokhortchouk E.B."/>
            <person name="Pakharukova M.Y."/>
            <person name="Gunbin K.V."/>
            <person name="Ustyantsev K."/>
            <person name="Genaev M.A."/>
            <person name="Blinov A.G."/>
            <person name="Mazur A."/>
            <person name="Boulygina E."/>
            <person name="Tsygankova S."/>
            <person name="Khrameeva E."/>
            <person name="Chekanov N."/>
            <person name="Fan G."/>
            <person name="Xiao A."/>
            <person name="Zhang H."/>
            <person name="Xu X."/>
            <person name="Yang H."/>
            <person name="Solovyev V."/>
            <person name="Lee S.M."/>
            <person name="Liu X."/>
            <person name="Afonnikov D.A."/>
            <person name="Skryabin K.G."/>
        </authorList>
    </citation>
    <scope>NUCLEOTIDE SEQUENCE [LARGE SCALE GENOMIC DNA]</scope>
    <source>
        <strain evidence="2">AK-0245</strain>
        <tissue evidence="2">Whole organism</tissue>
    </source>
</reference>
<dbReference type="EMBL" id="SJOL01006370">
    <property type="protein sequence ID" value="TGZ68316.1"/>
    <property type="molecule type" value="Genomic_DNA"/>
</dbReference>
<organism evidence="2 3">
    <name type="scientific">Opisthorchis felineus</name>
    <dbReference type="NCBI Taxonomy" id="147828"/>
    <lineage>
        <taxon>Eukaryota</taxon>
        <taxon>Metazoa</taxon>
        <taxon>Spiralia</taxon>
        <taxon>Lophotrochozoa</taxon>
        <taxon>Platyhelminthes</taxon>
        <taxon>Trematoda</taxon>
        <taxon>Digenea</taxon>
        <taxon>Opisthorchiida</taxon>
        <taxon>Opisthorchiata</taxon>
        <taxon>Opisthorchiidae</taxon>
        <taxon>Opisthorchis</taxon>
    </lineage>
</organism>
<keyword evidence="1" id="KW-1133">Transmembrane helix</keyword>
<evidence type="ECO:0000256" key="1">
    <source>
        <dbReference type="SAM" id="Phobius"/>
    </source>
</evidence>
<dbReference type="EMBL" id="SJOL01006370">
    <property type="protein sequence ID" value="TGZ68313.1"/>
    <property type="molecule type" value="Genomic_DNA"/>
</dbReference>
<dbReference type="OrthoDB" id="551896at2759"/>
<sequence>MAIILDPKAGQAWSEESHDNVMYTAIVVAWQMFGVAVLQLVTLLIGAKCSGVSPDWTGAQGSAERHQSSCSANLRHDVQYTKLLAEEPLEEPPSTAGSTFVTDQCKQPLSCLPAVVRNYVPSVHALPTNLVNQKRTN</sequence>
<feature type="transmembrane region" description="Helical" evidence="1">
    <location>
        <begin position="21"/>
        <end position="45"/>
    </location>
</feature>
<evidence type="ECO:0000313" key="3">
    <source>
        <dbReference type="Proteomes" id="UP000308267"/>
    </source>
</evidence>
<name>A0A4S2LWR6_OPIFE</name>
<gene>
    <name evidence="2" type="ORF">CRM22_004297</name>
</gene>
<proteinExistence type="predicted"/>
<dbReference type="Proteomes" id="UP000308267">
    <property type="component" value="Unassembled WGS sequence"/>
</dbReference>
<dbReference type="AlphaFoldDB" id="A0A4S2LWR6"/>